<name>A0AAV9C033_ACOCL</name>
<dbReference type="EMBL" id="JAUJYO010000022">
    <property type="protein sequence ID" value="KAK1281737.1"/>
    <property type="molecule type" value="Genomic_DNA"/>
</dbReference>
<dbReference type="Pfam" id="PF00067">
    <property type="entry name" value="p450"/>
    <property type="match status" value="1"/>
</dbReference>
<dbReference type="InterPro" id="IPR036396">
    <property type="entry name" value="Cyt_P450_sf"/>
</dbReference>
<keyword evidence="4 5" id="KW-0408">Iron</keyword>
<dbReference type="GO" id="GO:0005506">
    <property type="term" value="F:iron ion binding"/>
    <property type="evidence" value="ECO:0007669"/>
    <property type="project" value="InterPro"/>
</dbReference>
<keyword evidence="8" id="KW-1185">Reference proteome</keyword>
<sequence length="496" mass="55749">MLGLLKAYPEILLALACALLLRRCLGARRDLPIDWPVLGMLPNILRNLRRIHDWSVDILRASALTFSFKGPIFSDMDFVITCDPANVNHIFTSSFANYPKGPEFGEIFDVLGNGIFNADDDSWVSQRRSAHALFTHAGFRAFVAETSKRKVERALLPLLARAAERTEAVDLHDAFLRLTFDTTCAFVLGVDPGCLSIDRRPVVPFAKAIDDVEEAMLMRHVLPKWFWKLMRWLNVAHENKLARARETVDAFIARTVAERRRADGVNASPDMLSSYVEKGCDDGFLRDSVLNFMIAGRDTTGAGLAWFFWLVAKNPAVGAKIFEELEARFGVAEGAMKVFDAESLRGLVYLHASLCEALRLYPPVPFEHKWAVKGEVLPSGVQVEAGTKILFSTYAMGRMEEIWGKDCMEFRPERWITGRGTVKYEPAYRFLAFNAGPRTCLGKDMAFTQMKTVAAAMIYNFEVEAVAGHIVEPKMSIILHMKNGFLAKVRKRDEIV</sequence>
<dbReference type="SUPFAM" id="SSF48264">
    <property type="entry name" value="Cytochrome P450"/>
    <property type="match status" value="1"/>
</dbReference>
<comment type="cofactor">
    <cofactor evidence="5">
        <name>heme</name>
        <dbReference type="ChEBI" id="CHEBI:30413"/>
    </cofactor>
</comment>
<evidence type="ECO:0000313" key="8">
    <source>
        <dbReference type="Proteomes" id="UP001180020"/>
    </source>
</evidence>
<gene>
    <name evidence="7" type="primary">CYP86B1</name>
    <name evidence="7" type="ORF">QJS10_CPB22g00911</name>
</gene>
<keyword evidence="3 6" id="KW-0560">Oxidoreductase</keyword>
<evidence type="ECO:0000256" key="5">
    <source>
        <dbReference type="PIRSR" id="PIRSR602401-1"/>
    </source>
</evidence>
<dbReference type="InterPro" id="IPR002401">
    <property type="entry name" value="Cyt_P450_E_grp-I"/>
</dbReference>
<dbReference type="InterPro" id="IPR001128">
    <property type="entry name" value="Cyt_P450"/>
</dbReference>
<dbReference type="GO" id="GO:0006629">
    <property type="term" value="P:lipid metabolic process"/>
    <property type="evidence" value="ECO:0007669"/>
    <property type="project" value="UniProtKB-ARBA"/>
</dbReference>
<keyword evidence="2 5" id="KW-0479">Metal-binding</keyword>
<comment type="similarity">
    <text evidence="1 6">Belongs to the cytochrome P450 family.</text>
</comment>
<dbReference type="PRINTS" id="PR00385">
    <property type="entry name" value="P450"/>
</dbReference>
<dbReference type="GO" id="GO:0020037">
    <property type="term" value="F:heme binding"/>
    <property type="evidence" value="ECO:0007669"/>
    <property type="project" value="InterPro"/>
</dbReference>
<dbReference type="PRINTS" id="PR00463">
    <property type="entry name" value="EP450I"/>
</dbReference>
<comment type="caution">
    <text evidence="7">The sequence shown here is derived from an EMBL/GenBank/DDBJ whole genome shotgun (WGS) entry which is preliminary data.</text>
</comment>
<dbReference type="Gene3D" id="1.10.630.10">
    <property type="entry name" value="Cytochrome P450"/>
    <property type="match status" value="1"/>
</dbReference>
<dbReference type="GO" id="GO:0004497">
    <property type="term" value="F:monooxygenase activity"/>
    <property type="evidence" value="ECO:0007669"/>
    <property type="project" value="UniProtKB-KW"/>
</dbReference>
<evidence type="ECO:0000256" key="4">
    <source>
        <dbReference type="ARBA" id="ARBA00023004"/>
    </source>
</evidence>
<evidence type="ECO:0000256" key="6">
    <source>
        <dbReference type="RuleBase" id="RU000461"/>
    </source>
</evidence>
<feature type="binding site" description="axial binding residue" evidence="5">
    <location>
        <position position="440"/>
    </location>
    <ligand>
        <name>heme</name>
        <dbReference type="ChEBI" id="CHEBI:30413"/>
    </ligand>
    <ligandPart>
        <name>Fe</name>
        <dbReference type="ChEBI" id="CHEBI:18248"/>
    </ligandPart>
</feature>
<accession>A0AAV9C033</accession>
<reference evidence="7" key="2">
    <citation type="submission" date="2023-06" db="EMBL/GenBank/DDBJ databases">
        <authorList>
            <person name="Ma L."/>
            <person name="Liu K.-W."/>
            <person name="Li Z."/>
            <person name="Hsiao Y.-Y."/>
            <person name="Qi Y."/>
            <person name="Fu T."/>
            <person name="Tang G."/>
            <person name="Zhang D."/>
            <person name="Sun W.-H."/>
            <person name="Liu D.-K."/>
            <person name="Li Y."/>
            <person name="Chen G.-Z."/>
            <person name="Liu X.-D."/>
            <person name="Liao X.-Y."/>
            <person name="Jiang Y.-T."/>
            <person name="Yu X."/>
            <person name="Hao Y."/>
            <person name="Huang J."/>
            <person name="Zhao X.-W."/>
            <person name="Ke S."/>
            <person name="Chen Y.-Y."/>
            <person name="Wu W.-L."/>
            <person name="Hsu J.-L."/>
            <person name="Lin Y.-F."/>
            <person name="Huang M.-D."/>
            <person name="Li C.-Y."/>
            <person name="Huang L."/>
            <person name="Wang Z.-W."/>
            <person name="Zhao X."/>
            <person name="Zhong W.-Y."/>
            <person name="Peng D.-H."/>
            <person name="Ahmad S."/>
            <person name="Lan S."/>
            <person name="Zhang J.-S."/>
            <person name="Tsai W.-C."/>
            <person name="Van De Peer Y."/>
            <person name="Liu Z.-J."/>
        </authorList>
    </citation>
    <scope>NUCLEOTIDE SEQUENCE</scope>
    <source>
        <strain evidence="7">CP</strain>
        <tissue evidence="7">Leaves</tissue>
    </source>
</reference>
<evidence type="ECO:0000313" key="7">
    <source>
        <dbReference type="EMBL" id="KAK1281737.1"/>
    </source>
</evidence>
<evidence type="ECO:0000256" key="2">
    <source>
        <dbReference type="ARBA" id="ARBA00022723"/>
    </source>
</evidence>
<dbReference type="PROSITE" id="PS00086">
    <property type="entry name" value="CYTOCHROME_P450"/>
    <property type="match status" value="1"/>
</dbReference>
<reference evidence="7" key="1">
    <citation type="journal article" date="2023" name="Nat. Commun.">
        <title>Diploid and tetraploid genomes of Acorus and the evolution of monocots.</title>
        <authorList>
            <person name="Ma L."/>
            <person name="Liu K.W."/>
            <person name="Li Z."/>
            <person name="Hsiao Y.Y."/>
            <person name="Qi Y."/>
            <person name="Fu T."/>
            <person name="Tang G.D."/>
            <person name="Zhang D."/>
            <person name="Sun W.H."/>
            <person name="Liu D.K."/>
            <person name="Li Y."/>
            <person name="Chen G.Z."/>
            <person name="Liu X.D."/>
            <person name="Liao X.Y."/>
            <person name="Jiang Y.T."/>
            <person name="Yu X."/>
            <person name="Hao Y."/>
            <person name="Huang J."/>
            <person name="Zhao X.W."/>
            <person name="Ke S."/>
            <person name="Chen Y.Y."/>
            <person name="Wu W.L."/>
            <person name="Hsu J.L."/>
            <person name="Lin Y.F."/>
            <person name="Huang M.D."/>
            <person name="Li C.Y."/>
            <person name="Huang L."/>
            <person name="Wang Z.W."/>
            <person name="Zhao X."/>
            <person name="Zhong W.Y."/>
            <person name="Peng D.H."/>
            <person name="Ahmad S."/>
            <person name="Lan S."/>
            <person name="Zhang J.S."/>
            <person name="Tsai W.C."/>
            <person name="Van de Peer Y."/>
            <person name="Liu Z.J."/>
        </authorList>
    </citation>
    <scope>NUCLEOTIDE SEQUENCE</scope>
    <source>
        <strain evidence="7">CP</strain>
    </source>
</reference>
<keyword evidence="5 6" id="KW-0349">Heme</keyword>
<dbReference type="CDD" id="cd11064">
    <property type="entry name" value="CYP86A"/>
    <property type="match status" value="1"/>
</dbReference>
<keyword evidence="6" id="KW-0503">Monooxygenase</keyword>
<organism evidence="7 8">
    <name type="scientific">Acorus calamus</name>
    <name type="common">Sweet flag</name>
    <dbReference type="NCBI Taxonomy" id="4465"/>
    <lineage>
        <taxon>Eukaryota</taxon>
        <taxon>Viridiplantae</taxon>
        <taxon>Streptophyta</taxon>
        <taxon>Embryophyta</taxon>
        <taxon>Tracheophyta</taxon>
        <taxon>Spermatophyta</taxon>
        <taxon>Magnoliopsida</taxon>
        <taxon>Liliopsida</taxon>
        <taxon>Acoraceae</taxon>
        <taxon>Acorus</taxon>
    </lineage>
</organism>
<evidence type="ECO:0000256" key="1">
    <source>
        <dbReference type="ARBA" id="ARBA00010617"/>
    </source>
</evidence>
<dbReference type="Proteomes" id="UP001180020">
    <property type="component" value="Unassembled WGS sequence"/>
</dbReference>
<dbReference type="PANTHER" id="PTHR24296">
    <property type="entry name" value="CYTOCHROME P450"/>
    <property type="match status" value="1"/>
</dbReference>
<evidence type="ECO:0000256" key="3">
    <source>
        <dbReference type="ARBA" id="ARBA00023002"/>
    </source>
</evidence>
<dbReference type="InterPro" id="IPR017972">
    <property type="entry name" value="Cyt_P450_CS"/>
</dbReference>
<dbReference type="GO" id="GO:0016705">
    <property type="term" value="F:oxidoreductase activity, acting on paired donors, with incorporation or reduction of molecular oxygen"/>
    <property type="evidence" value="ECO:0007669"/>
    <property type="project" value="InterPro"/>
</dbReference>
<proteinExistence type="inferred from homology"/>
<protein>
    <submittedName>
        <fullName evidence="7">Cytochrome P450 86B1</fullName>
    </submittedName>
</protein>
<dbReference type="AlphaFoldDB" id="A0AAV9C033"/>